<dbReference type="RefSeq" id="WP_101879636.1">
    <property type="nucleotide sequence ID" value="NZ_NIHM01000009.1"/>
</dbReference>
<accession>A0A2N5NI76</accession>
<organism evidence="3 4">
    <name type="scientific">Mediterraneibacter gnavus</name>
    <name type="common">Ruminococcus gnavus</name>
    <dbReference type="NCBI Taxonomy" id="33038"/>
    <lineage>
        <taxon>Bacteria</taxon>
        <taxon>Bacillati</taxon>
        <taxon>Bacillota</taxon>
        <taxon>Clostridia</taxon>
        <taxon>Lachnospirales</taxon>
        <taxon>Lachnospiraceae</taxon>
        <taxon>Mediterraneibacter</taxon>
    </lineage>
</organism>
<dbReference type="Proteomes" id="UP000234849">
    <property type="component" value="Unassembled WGS sequence"/>
</dbReference>
<reference evidence="3 4" key="1">
    <citation type="journal article" date="2017" name="Genome Med.">
        <title>A novel Ruminococcus gnavus clade enriched in inflammatory bowel disease patients.</title>
        <authorList>
            <person name="Hall A.B."/>
            <person name="Yassour M."/>
            <person name="Sauk J."/>
            <person name="Garner A."/>
            <person name="Jiang X."/>
            <person name="Arthur T."/>
            <person name="Lagoudas G.K."/>
            <person name="Vatanen T."/>
            <person name="Fornelos N."/>
            <person name="Wilson R."/>
            <person name="Bertha M."/>
            <person name="Cohen M."/>
            <person name="Garber J."/>
            <person name="Khalili H."/>
            <person name="Gevers D."/>
            <person name="Ananthakrishnan A.N."/>
            <person name="Kugathasan S."/>
            <person name="Lander E.S."/>
            <person name="Blainey P."/>
            <person name="Vlamakis H."/>
            <person name="Xavier R.J."/>
            <person name="Huttenhower C."/>
        </authorList>
    </citation>
    <scope>NUCLEOTIDE SEQUENCE [LARGE SCALE GENOMIC DNA]</scope>
    <source>
        <strain evidence="3 4">RJX1118</strain>
    </source>
</reference>
<feature type="transmembrane region" description="Helical" evidence="1">
    <location>
        <begin position="90"/>
        <end position="108"/>
    </location>
</feature>
<evidence type="ECO:0000313" key="4">
    <source>
        <dbReference type="Proteomes" id="UP000234849"/>
    </source>
</evidence>
<dbReference type="GO" id="GO:0016020">
    <property type="term" value="C:membrane"/>
    <property type="evidence" value="ECO:0007669"/>
    <property type="project" value="UniProtKB-SubCell"/>
</dbReference>
<evidence type="ECO:0000313" key="3">
    <source>
        <dbReference type="EMBL" id="PLT55226.1"/>
    </source>
</evidence>
<evidence type="ECO:0000259" key="2">
    <source>
        <dbReference type="Pfam" id="PF14378"/>
    </source>
</evidence>
<dbReference type="AlphaFoldDB" id="A0A2N5NI76"/>
<keyword evidence="1" id="KW-1133">Transmembrane helix</keyword>
<feature type="transmembrane region" description="Helical" evidence="1">
    <location>
        <begin position="12"/>
        <end position="30"/>
    </location>
</feature>
<feature type="transmembrane region" description="Helical" evidence="1">
    <location>
        <begin position="164"/>
        <end position="181"/>
    </location>
</feature>
<dbReference type="InterPro" id="IPR026841">
    <property type="entry name" value="Aur1/Ipt1"/>
</dbReference>
<gene>
    <name evidence="3" type="ORF">CDL18_07950</name>
</gene>
<dbReference type="Gene3D" id="1.20.144.10">
    <property type="entry name" value="Phosphatidic acid phosphatase type 2/haloperoxidase"/>
    <property type="match status" value="1"/>
</dbReference>
<proteinExistence type="predicted"/>
<dbReference type="Pfam" id="PF14378">
    <property type="entry name" value="PAP2_3"/>
    <property type="match status" value="1"/>
</dbReference>
<evidence type="ECO:0000256" key="1">
    <source>
        <dbReference type="SAM" id="Phobius"/>
    </source>
</evidence>
<comment type="caution">
    <text evidence="3">The sequence shown here is derived from an EMBL/GenBank/DDBJ whole genome shotgun (WGS) entry which is preliminary data.</text>
</comment>
<feature type="transmembrane region" description="Helical" evidence="1">
    <location>
        <begin position="128"/>
        <end position="152"/>
    </location>
</feature>
<keyword evidence="1" id="KW-0812">Transmembrane</keyword>
<feature type="transmembrane region" description="Helical" evidence="1">
    <location>
        <begin position="187"/>
        <end position="206"/>
    </location>
</feature>
<feature type="domain" description="Inositolphosphotransferase Aur1/Ipt1" evidence="2">
    <location>
        <begin position="68"/>
        <end position="202"/>
    </location>
</feature>
<name>A0A2N5NI76_MEDGN</name>
<protein>
    <submittedName>
        <fullName evidence="3">Phosphatidic acid phosphatase</fullName>
    </submittedName>
</protein>
<dbReference type="EMBL" id="NIHM01000009">
    <property type="protein sequence ID" value="PLT55226.1"/>
    <property type="molecule type" value="Genomic_DNA"/>
</dbReference>
<keyword evidence="1" id="KW-0472">Membrane</keyword>
<sequence>MRYRQNNVRKKLIPAYGIVPLLLAVLWNSLAYNGARWIASGRYHYNIETVLDERIPFIPWTLVIYFGCYLFWGINYILIARQEKESVYRFFTADAISRIVCFCFFVLFPTTNTRPEIVADGFWNQAVIWLYSIDAADNLFPSIHCLVSWFCFLGIRGRQEIPKWYQYLSCVIAVCVFLSTLMTKQHVVWDVAGGVILAQICFTVSGKTQWYQIYQRFCERIQSCIFHLTGGARHER</sequence>
<feature type="transmembrane region" description="Helical" evidence="1">
    <location>
        <begin position="57"/>
        <end position="78"/>
    </location>
</feature>